<evidence type="ECO:0000256" key="9">
    <source>
        <dbReference type="SAM" id="Phobius"/>
    </source>
</evidence>
<feature type="transmembrane region" description="Helical" evidence="9">
    <location>
        <begin position="328"/>
        <end position="356"/>
    </location>
</feature>
<keyword evidence="3 9" id="KW-0812">Transmembrane</keyword>
<dbReference type="Gene3D" id="1.20.1730.10">
    <property type="entry name" value="Sodium/glucose cotransporter"/>
    <property type="match status" value="1"/>
</dbReference>
<dbReference type="PANTHER" id="PTHR11819">
    <property type="entry name" value="SOLUTE CARRIER FAMILY 5"/>
    <property type="match status" value="1"/>
</dbReference>
<evidence type="ECO:0000313" key="11">
    <source>
        <dbReference type="Proteomes" id="UP000032735"/>
    </source>
</evidence>
<feature type="transmembrane region" description="Helical" evidence="9">
    <location>
        <begin position="503"/>
        <end position="522"/>
    </location>
</feature>
<feature type="transmembrane region" description="Helical" evidence="9">
    <location>
        <begin position="191"/>
        <end position="211"/>
    </location>
</feature>
<feature type="transmembrane region" description="Helical" evidence="9">
    <location>
        <begin position="161"/>
        <end position="179"/>
    </location>
</feature>
<feature type="transmembrane region" description="Helical" evidence="9">
    <location>
        <begin position="117"/>
        <end position="141"/>
    </location>
</feature>
<sequence length="571" mass="62576">MSVFFSFIGFTLLVAGVAYYKTRNKHLIDSIEGYFLGGRSLTGIYIGSSMLLMNLSTEHLVGLNGLAFRTGFIVIAWEMIAVLTIVLFAIYFLPKYLKLGISTIPEYLERRFDKDTLLITSILFLAMYVISLLPIVLYTGAIALESLFQVSQVFNVDKTTALWIMVWGVGGLGAIYAIFGGIKAIAVADTINGIGLIIGGVIVTVFALLYVGDGSAWKGLTDIYQAHPDKFNSIGSEDSLVPFSTLFTGLIISNMFFWCTNQSIVQKSLGAKNLVEGQKGVMLCAILKLLIPFIIILPGVIAFHIFNGQVDNPDNAYPALVQLVLPKILVGFFAAVVVGAVFSTFSGGLNSSVTLFTVNIYKQRINPDASEARSVAVGKYLGIALALVTMLIAPLVANAPDGLFYLIQQLQGIFNAPILSVVLVGLITKRVPPIAAKLGLLFGMSAYIVCNFILHINTHFFHLVGILFVLNVIFMLTIGYFFPAESYKEVYTKQVDITPWSMVKPMGWLITLAAISMYVFLAQNVPDYVMTPYYLLAAGILGYVVYQMSKVLSKRPIHRESAEKTSVMEFK</sequence>
<feature type="transmembrane region" description="Helical" evidence="9">
    <location>
        <begin position="240"/>
        <end position="259"/>
    </location>
</feature>
<comment type="similarity">
    <text evidence="2 8">Belongs to the sodium:solute symporter (SSF) (TC 2.A.21) family.</text>
</comment>
<dbReference type="PROSITE" id="PS50283">
    <property type="entry name" value="NA_SOLUT_SYMP_3"/>
    <property type="match status" value="1"/>
</dbReference>
<gene>
    <name evidence="10" type="primary">yidK</name>
    <name evidence="10" type="ORF">XPG1_3267</name>
</gene>
<dbReference type="OrthoDB" id="9814523at2"/>
<evidence type="ECO:0000256" key="2">
    <source>
        <dbReference type="ARBA" id="ARBA00006434"/>
    </source>
</evidence>
<keyword evidence="5" id="KW-0915">Sodium</keyword>
<protein>
    <submittedName>
        <fullName evidence="10">Uncharacterized symporter yidK</fullName>
    </submittedName>
</protein>
<name>A0A068R6R2_9GAMM</name>
<dbReference type="NCBIfam" id="NF007790">
    <property type="entry name" value="PRK10484.1"/>
    <property type="match status" value="1"/>
</dbReference>
<evidence type="ECO:0000256" key="1">
    <source>
        <dbReference type="ARBA" id="ARBA00004141"/>
    </source>
</evidence>
<accession>A0A068R6R2</accession>
<feature type="transmembrane region" description="Helical" evidence="9">
    <location>
        <begin position="6"/>
        <end position="22"/>
    </location>
</feature>
<dbReference type="HOGENOM" id="CLU_018808_9_3_6"/>
<evidence type="ECO:0000256" key="8">
    <source>
        <dbReference type="RuleBase" id="RU362091"/>
    </source>
</evidence>
<evidence type="ECO:0000256" key="4">
    <source>
        <dbReference type="ARBA" id="ARBA00022989"/>
    </source>
</evidence>
<organism evidence="10 11">
    <name type="scientific">Xenorhabdus poinarii G6</name>
    <dbReference type="NCBI Taxonomy" id="1354304"/>
    <lineage>
        <taxon>Bacteria</taxon>
        <taxon>Pseudomonadati</taxon>
        <taxon>Pseudomonadota</taxon>
        <taxon>Gammaproteobacteria</taxon>
        <taxon>Enterobacterales</taxon>
        <taxon>Morganellaceae</taxon>
        <taxon>Xenorhabdus</taxon>
    </lineage>
</organism>
<keyword evidence="7" id="KW-0406">Ion transport</keyword>
<dbReference type="NCBIfam" id="TIGR00813">
    <property type="entry name" value="sss"/>
    <property type="match status" value="1"/>
</dbReference>
<keyword evidence="6 9" id="KW-0472">Membrane</keyword>
<dbReference type="KEGG" id="xpo:XPG1_3267"/>
<keyword evidence="7" id="KW-0813">Transport</keyword>
<keyword evidence="7" id="KW-0739">Sodium transport</keyword>
<dbReference type="Proteomes" id="UP000032735">
    <property type="component" value="Chromosome"/>
</dbReference>
<feature type="transmembrane region" description="Helical" evidence="9">
    <location>
        <begin position="434"/>
        <end position="454"/>
    </location>
</feature>
<keyword evidence="4 9" id="KW-1133">Transmembrane helix</keyword>
<proteinExistence type="inferred from homology"/>
<comment type="subcellular location">
    <subcellularLocation>
        <location evidence="1">Membrane</location>
        <topology evidence="1">Multi-pass membrane protein</topology>
    </subcellularLocation>
</comment>
<dbReference type="Pfam" id="PF00474">
    <property type="entry name" value="SSF"/>
    <property type="match status" value="1"/>
</dbReference>
<evidence type="ECO:0000256" key="5">
    <source>
        <dbReference type="ARBA" id="ARBA00023053"/>
    </source>
</evidence>
<dbReference type="InterPro" id="IPR038377">
    <property type="entry name" value="Na/Glc_symporter_sf"/>
</dbReference>
<feature type="transmembrane region" description="Helical" evidence="9">
    <location>
        <begin position="528"/>
        <end position="546"/>
    </location>
</feature>
<keyword evidence="11" id="KW-1185">Reference proteome</keyword>
<feature type="transmembrane region" description="Helical" evidence="9">
    <location>
        <begin position="280"/>
        <end position="306"/>
    </location>
</feature>
<evidence type="ECO:0000256" key="3">
    <source>
        <dbReference type="ARBA" id="ARBA00022692"/>
    </source>
</evidence>
<evidence type="ECO:0000313" key="10">
    <source>
        <dbReference type="EMBL" id="CDG22903.1"/>
    </source>
</evidence>
<dbReference type="PANTHER" id="PTHR11819:SF195">
    <property type="entry name" value="SODIUM_GLUCOSE COTRANSPORTER 4"/>
    <property type="match status" value="1"/>
</dbReference>
<evidence type="ECO:0000256" key="6">
    <source>
        <dbReference type="ARBA" id="ARBA00023136"/>
    </source>
</evidence>
<evidence type="ECO:0000256" key="7">
    <source>
        <dbReference type="ARBA" id="ARBA00023201"/>
    </source>
</evidence>
<dbReference type="GO" id="GO:0005886">
    <property type="term" value="C:plasma membrane"/>
    <property type="evidence" value="ECO:0007669"/>
    <property type="project" value="TreeGrafter"/>
</dbReference>
<dbReference type="GO" id="GO:0005412">
    <property type="term" value="F:D-glucose:sodium symporter activity"/>
    <property type="evidence" value="ECO:0007669"/>
    <property type="project" value="TreeGrafter"/>
</dbReference>
<feature type="transmembrane region" description="Helical" evidence="9">
    <location>
        <begin position="72"/>
        <end position="93"/>
    </location>
</feature>
<dbReference type="RefSeq" id="WP_045959748.1">
    <property type="nucleotide sequence ID" value="NZ_FO704551.1"/>
</dbReference>
<dbReference type="InterPro" id="IPR001734">
    <property type="entry name" value="Na/solute_symporter"/>
</dbReference>
<feature type="transmembrane region" description="Helical" evidence="9">
    <location>
        <begin position="460"/>
        <end position="482"/>
    </location>
</feature>
<feature type="transmembrane region" description="Helical" evidence="9">
    <location>
        <begin position="403"/>
        <end position="427"/>
    </location>
</feature>
<feature type="transmembrane region" description="Helical" evidence="9">
    <location>
        <begin position="377"/>
        <end position="397"/>
    </location>
</feature>
<feature type="transmembrane region" description="Helical" evidence="9">
    <location>
        <begin position="34"/>
        <end position="52"/>
    </location>
</feature>
<reference evidence="10 11" key="1">
    <citation type="submission" date="2013-07" db="EMBL/GenBank/DDBJ databases">
        <authorList>
            <person name="Genoscope - CEA"/>
        </authorList>
    </citation>
    <scope>NUCLEOTIDE SEQUENCE [LARGE SCALE GENOMIC DNA]</scope>
    <source>
        <strain evidence="10 11">G6</strain>
    </source>
</reference>
<dbReference type="CDD" id="cd10328">
    <property type="entry name" value="SLC5sbd_YidK"/>
    <property type="match status" value="1"/>
</dbReference>
<dbReference type="AlphaFoldDB" id="A0A068R6R2"/>
<dbReference type="EMBL" id="FO704551">
    <property type="protein sequence ID" value="CDG22903.1"/>
    <property type="molecule type" value="Genomic_DNA"/>
</dbReference>